<dbReference type="PANTHER" id="PTHR36985:SF1">
    <property type="entry name" value="TRANSLOCATION AND ASSEMBLY MODULE SUBUNIT TAMB"/>
    <property type="match status" value="1"/>
</dbReference>
<proteinExistence type="predicted"/>
<keyword evidence="4 6" id="KW-0472">Membrane</keyword>
<evidence type="ECO:0000259" key="7">
    <source>
        <dbReference type="Pfam" id="PF04357"/>
    </source>
</evidence>
<feature type="region of interest" description="Disordered" evidence="5">
    <location>
        <begin position="1"/>
        <end position="24"/>
    </location>
</feature>
<evidence type="ECO:0000313" key="8">
    <source>
        <dbReference type="EMBL" id="UOO90944.1"/>
    </source>
</evidence>
<sequence length="1286" mass="138513">MSQISVTNEDLEPQAAPTPPPRKPVSKWRWLKRALWSLLALVAVLMLTLVWLTKTESGLRFTLFRIPAWFGVEITADKLSGSVWNGFKGENWVVKTEGANINLRNLNIDWASSELFSRTIHVRKIDIGEMHIDVMAAEPRPKQESKFPDSLRLPANVHLDEVNIDKITMGKNHDVILNQAKLNYHYQHGQPHRLNIDKLDSVFGMADGHVSLGESKPFATDAKLNVLGSRDGITVQGGVGLSGDLDDTLVKGKFSGQGVNLDIDGKLHPFAKTLNEQFDHLNIAGEGLNPKTIIPTLPEAELKLNLAIEPIAGSNELSGVLNVLNSKPLPADGNGIPVKSVDGQFKLDHDGKLVLAPSRITTLQKGVLTAAGTVDVPKQQLDLDVGLASLTLADVIQNPMAGTLNGNIAVSGQFDTPQADWQLKTERLQSTGRFNMIKDRENGQQSLKVSHARIATPDGGALGVAGTMNLYKEQEIKLALVSHRFNPAALSKDYPQGNVNLDARVLGTLAGGPVIRTLLDLGNSTLSGAKLIGNGDVVFQQQHLSRANLNVLLDGNRIKTDGSIGKAGDKLNVDIHAPRLDQFGFGLSGLLTAKGHVAGDPKKLDIQLAGTAQGLKFQDAVNVQQLRFDVSASPDMAAPMKVDVHGNTMKFGGTAVDVINLGIKGTGRNHSIQADGGLSMDNKPYKLNLAAAGGLDDKMQWKGAVSTLDISGAFNAKLRNRMQLEAGSERVSMSSAAWGLMGGSLNLQNFVWEAKTGLRTKGSATGLDIRQIDNLVHIPIEQNVIIGGDWDVSYGRNMAGFLRLNRQSGDITLPQRKQMLGLSRLQTDTRFAPGSINTKVDIVTQYARANGQVNIGQNYGSAFSNAPLSGGLNVVIDDIARVRNFLPVGMEVTGRAQANIRLGGSVGAPTLSGPFTGSNLSYLDRSSGLYLKNGSLQSHFSGQSWIIEGLTFREGAGSARLHGRVNLIGTDPDVDVKITLDRFEALSKPTQQLTLSGEANLLYLPVKGLTLNGLVKVDRARFDFPKSSAPSLSDDVVVLGRPEKEQSTSTPINLDLTLDLNNAFRFNGQGLDVLMGGQLRLLATPGDDVKGQGQIKVVRGRYKAYGQDLIIRRGYITFIDELSNPTLNIRAERRASPVGAGVEVTGSLDKPNTVLVADEAMSDKDKLSWLILGRPSSGDSDDAAIAAAAGAWLAGNINDKVGIVDNIGLETRRTRNTQTGEMNAAEQVINVSKRLTNKLSVGYEYGLTSAESTVKLIYYISRSFQAIGRIGSYSSGGEVRYTRRFD</sequence>
<evidence type="ECO:0000256" key="1">
    <source>
        <dbReference type="ARBA" id="ARBA00004167"/>
    </source>
</evidence>
<evidence type="ECO:0000256" key="4">
    <source>
        <dbReference type="ARBA" id="ARBA00023136"/>
    </source>
</evidence>
<dbReference type="Pfam" id="PF04357">
    <property type="entry name" value="TamB"/>
    <property type="match status" value="1"/>
</dbReference>
<evidence type="ECO:0000313" key="9">
    <source>
        <dbReference type="Proteomes" id="UP000832011"/>
    </source>
</evidence>
<keyword evidence="3 6" id="KW-1133">Transmembrane helix</keyword>
<keyword evidence="9" id="KW-1185">Reference proteome</keyword>
<protein>
    <submittedName>
        <fullName evidence="8">Translocation/assembly module TamB domain-containing protein</fullName>
    </submittedName>
</protein>
<gene>
    <name evidence="8" type="ORF">LVJ82_08275</name>
</gene>
<evidence type="ECO:0000256" key="3">
    <source>
        <dbReference type="ARBA" id="ARBA00022989"/>
    </source>
</evidence>
<comment type="subcellular location">
    <subcellularLocation>
        <location evidence="1">Membrane</location>
        <topology evidence="1">Single-pass membrane protein</topology>
    </subcellularLocation>
</comment>
<evidence type="ECO:0000256" key="5">
    <source>
        <dbReference type="SAM" id="MobiDB-lite"/>
    </source>
</evidence>
<dbReference type="PANTHER" id="PTHR36985">
    <property type="entry name" value="TRANSLOCATION AND ASSEMBLY MODULE SUBUNIT TAMB"/>
    <property type="match status" value="1"/>
</dbReference>
<dbReference type="RefSeq" id="WP_058305280.1">
    <property type="nucleotide sequence ID" value="NZ_CABKVG010000006.1"/>
</dbReference>
<feature type="domain" description="Translocation and assembly module TamB C-terminal" evidence="7">
    <location>
        <begin position="954"/>
        <end position="1285"/>
    </location>
</feature>
<evidence type="ECO:0000256" key="2">
    <source>
        <dbReference type="ARBA" id="ARBA00022692"/>
    </source>
</evidence>
<dbReference type="InterPro" id="IPR007452">
    <property type="entry name" value="TamB_C"/>
</dbReference>
<dbReference type="Proteomes" id="UP000832011">
    <property type="component" value="Chromosome"/>
</dbReference>
<accession>A0ABY4E647</accession>
<name>A0ABY4E647_9NEIS</name>
<evidence type="ECO:0000256" key="6">
    <source>
        <dbReference type="SAM" id="Phobius"/>
    </source>
</evidence>
<keyword evidence="2 6" id="KW-0812">Transmembrane</keyword>
<feature type="transmembrane region" description="Helical" evidence="6">
    <location>
        <begin position="34"/>
        <end position="52"/>
    </location>
</feature>
<organism evidence="8 9">
    <name type="scientific">Vitreoscilla massiliensis</name>
    <dbReference type="NCBI Taxonomy" id="1689272"/>
    <lineage>
        <taxon>Bacteria</taxon>
        <taxon>Pseudomonadati</taxon>
        <taxon>Pseudomonadota</taxon>
        <taxon>Betaproteobacteria</taxon>
        <taxon>Neisseriales</taxon>
        <taxon>Neisseriaceae</taxon>
        <taxon>Vitreoscilla</taxon>
    </lineage>
</organism>
<dbReference type="EMBL" id="CP091511">
    <property type="protein sequence ID" value="UOO90944.1"/>
    <property type="molecule type" value="Genomic_DNA"/>
</dbReference>
<reference evidence="8 9" key="1">
    <citation type="journal article" date="2022" name="Res Sq">
        <title>Evolution of multicellular longitudinally dividing oral cavity symbionts (Neisseriaceae).</title>
        <authorList>
            <person name="Nyongesa S."/>
            <person name="Weber P."/>
            <person name="Bernet E."/>
            <person name="Pullido F."/>
            <person name="Nieckarz M."/>
            <person name="Delaby M."/>
            <person name="Nieves C."/>
            <person name="Viehboeck T."/>
            <person name="Krause N."/>
            <person name="Rivera-Millot A."/>
            <person name="Nakamura A."/>
            <person name="Vischer N."/>
            <person name="VanNieuwenhze M."/>
            <person name="Brun Y."/>
            <person name="Cava F."/>
            <person name="Bulgheresi S."/>
            <person name="Veyrier F."/>
        </authorList>
    </citation>
    <scope>NUCLEOTIDE SEQUENCE [LARGE SCALE GENOMIC DNA]</scope>
    <source>
        <strain evidence="8 9">SN4</strain>
    </source>
</reference>